<feature type="transmembrane region" description="Helical" evidence="5">
    <location>
        <begin position="6"/>
        <end position="28"/>
    </location>
</feature>
<feature type="transmembrane region" description="Helical" evidence="5">
    <location>
        <begin position="205"/>
        <end position="229"/>
    </location>
</feature>
<feature type="transmembrane region" description="Helical" evidence="5">
    <location>
        <begin position="62"/>
        <end position="82"/>
    </location>
</feature>
<name>A0A7X0VJ76_9BACL</name>
<reference evidence="6 7" key="1">
    <citation type="submission" date="2020-08" db="EMBL/GenBank/DDBJ databases">
        <title>Cohnella phylogeny.</title>
        <authorList>
            <person name="Dunlap C."/>
        </authorList>
    </citation>
    <scope>NUCLEOTIDE SEQUENCE [LARGE SCALE GENOMIC DNA]</scope>
    <source>
        <strain evidence="6 7">DSM 28246</strain>
    </source>
</reference>
<keyword evidence="4 5" id="KW-0472">Membrane</keyword>
<evidence type="ECO:0000256" key="1">
    <source>
        <dbReference type="ARBA" id="ARBA00004141"/>
    </source>
</evidence>
<evidence type="ECO:0000256" key="2">
    <source>
        <dbReference type="ARBA" id="ARBA00022692"/>
    </source>
</evidence>
<dbReference type="PANTHER" id="PTHR30249">
    <property type="entry name" value="PUTATIVE SEROTONIN TRANSPORTER"/>
    <property type="match status" value="1"/>
</dbReference>
<proteinExistence type="predicted"/>
<comment type="subcellular location">
    <subcellularLocation>
        <location evidence="1">Membrane</location>
        <topology evidence="1">Multi-pass membrane protein</topology>
    </subcellularLocation>
</comment>
<comment type="caution">
    <text evidence="6">The sequence shown here is derived from an EMBL/GenBank/DDBJ whole genome shotgun (WGS) entry which is preliminary data.</text>
</comment>
<evidence type="ECO:0000313" key="6">
    <source>
        <dbReference type="EMBL" id="MBB6674424.1"/>
    </source>
</evidence>
<dbReference type="AlphaFoldDB" id="A0A7X0VJ76"/>
<sequence length="230" mass="24122">MDELRAFAGQPLFGVSLTVAAYVAALWLNGRRRWLHPLFATTGAIIVLLLVCDIPYEQYRKGGDLITFFLGPTTVALAVPLYKAIQTMRRHLKAVAVGVTVGSAAGIAASGLVVWLLGGTREILLSMLPKSVTSPIAIEIAGQLGGTPQLAGVFTVLTGLLGSMFGPALLRLLRIRGDLAIGAAVGTAAHGIGTGRLVRESEAQAGISSMAMSLSGIITSVLCIPIYWWL</sequence>
<keyword evidence="2 5" id="KW-0812">Transmembrane</keyword>
<dbReference type="Pfam" id="PF04172">
    <property type="entry name" value="LrgB"/>
    <property type="match status" value="1"/>
</dbReference>
<evidence type="ECO:0000256" key="5">
    <source>
        <dbReference type="SAM" id="Phobius"/>
    </source>
</evidence>
<dbReference type="EMBL" id="JACJVP010000047">
    <property type="protein sequence ID" value="MBB6674424.1"/>
    <property type="molecule type" value="Genomic_DNA"/>
</dbReference>
<feature type="transmembrane region" description="Helical" evidence="5">
    <location>
        <begin position="35"/>
        <end position="56"/>
    </location>
</feature>
<evidence type="ECO:0000256" key="4">
    <source>
        <dbReference type="ARBA" id="ARBA00023136"/>
    </source>
</evidence>
<dbReference type="InterPro" id="IPR007300">
    <property type="entry name" value="CidB/LrgB"/>
</dbReference>
<dbReference type="RefSeq" id="WP_185672288.1">
    <property type="nucleotide sequence ID" value="NZ_JACJVP010000047.1"/>
</dbReference>
<protein>
    <submittedName>
        <fullName evidence="6">LrgB family protein</fullName>
    </submittedName>
</protein>
<gene>
    <name evidence="6" type="ORF">H7C19_27450</name>
</gene>
<feature type="transmembrane region" description="Helical" evidence="5">
    <location>
        <begin position="150"/>
        <end position="170"/>
    </location>
</feature>
<accession>A0A7X0VJ76</accession>
<evidence type="ECO:0000313" key="7">
    <source>
        <dbReference type="Proteomes" id="UP000547209"/>
    </source>
</evidence>
<evidence type="ECO:0000256" key="3">
    <source>
        <dbReference type="ARBA" id="ARBA00022989"/>
    </source>
</evidence>
<organism evidence="6 7">
    <name type="scientific">Cohnella nanjingensis</name>
    <dbReference type="NCBI Taxonomy" id="1387779"/>
    <lineage>
        <taxon>Bacteria</taxon>
        <taxon>Bacillati</taxon>
        <taxon>Bacillota</taxon>
        <taxon>Bacilli</taxon>
        <taxon>Bacillales</taxon>
        <taxon>Paenibacillaceae</taxon>
        <taxon>Cohnella</taxon>
    </lineage>
</organism>
<dbReference type="PANTHER" id="PTHR30249:SF0">
    <property type="entry name" value="PLASTIDAL GLYCOLATE_GLYCERATE TRANSLOCATOR 1, CHLOROPLASTIC"/>
    <property type="match status" value="1"/>
</dbReference>
<dbReference type="GO" id="GO:0016020">
    <property type="term" value="C:membrane"/>
    <property type="evidence" value="ECO:0007669"/>
    <property type="project" value="UniProtKB-SubCell"/>
</dbReference>
<keyword evidence="3 5" id="KW-1133">Transmembrane helix</keyword>
<feature type="transmembrane region" description="Helical" evidence="5">
    <location>
        <begin position="94"/>
        <end position="118"/>
    </location>
</feature>
<keyword evidence="7" id="KW-1185">Reference proteome</keyword>
<dbReference type="Proteomes" id="UP000547209">
    <property type="component" value="Unassembled WGS sequence"/>
</dbReference>